<dbReference type="EMBL" id="CP094348">
    <property type="protein sequence ID" value="UOB19690.1"/>
    <property type="molecule type" value="Genomic_DNA"/>
</dbReference>
<evidence type="ECO:0000259" key="1">
    <source>
        <dbReference type="Pfam" id="PF00561"/>
    </source>
</evidence>
<evidence type="ECO:0000313" key="2">
    <source>
        <dbReference type="EMBL" id="UOB19690.1"/>
    </source>
</evidence>
<dbReference type="SUPFAM" id="SSF53474">
    <property type="entry name" value="alpha/beta-Hydrolases"/>
    <property type="match status" value="1"/>
</dbReference>
<proteinExistence type="predicted"/>
<feature type="domain" description="AB hydrolase-1" evidence="1">
    <location>
        <begin position="89"/>
        <end position="191"/>
    </location>
</feature>
<protein>
    <submittedName>
        <fullName evidence="2">Alpha/beta hydrolase</fullName>
    </submittedName>
</protein>
<evidence type="ECO:0000313" key="3">
    <source>
        <dbReference type="Proteomes" id="UP000830343"/>
    </source>
</evidence>
<reference evidence="2" key="2">
    <citation type="submission" date="2022-04" db="EMBL/GenBank/DDBJ databases">
        <title>Antimicrobial genetic elements in methicillin-resistant Macrococcus armenti.</title>
        <authorList>
            <person name="Keller J.E."/>
            <person name="Schwendener S."/>
            <person name="Pantucek R."/>
            <person name="Perreten V."/>
        </authorList>
    </citation>
    <scope>NUCLEOTIDE SEQUENCE</scope>
    <source>
        <strain evidence="2">CCM 2609</strain>
    </source>
</reference>
<dbReference type="Pfam" id="PF00561">
    <property type="entry name" value="Abhydrolase_1"/>
    <property type="match status" value="1"/>
</dbReference>
<accession>A0ABY3ZS36</accession>
<dbReference type="PANTHER" id="PTHR43358:SF5">
    <property type="entry name" value="EXPORTED PROTEIN"/>
    <property type="match status" value="1"/>
</dbReference>
<dbReference type="GO" id="GO:0016787">
    <property type="term" value="F:hydrolase activity"/>
    <property type="evidence" value="ECO:0007669"/>
    <property type="project" value="UniProtKB-KW"/>
</dbReference>
<dbReference type="RefSeq" id="WP_243365089.1">
    <property type="nucleotide sequence ID" value="NZ_CP094348.1"/>
</dbReference>
<dbReference type="Gene3D" id="3.40.50.1820">
    <property type="entry name" value="alpha/beta hydrolase"/>
    <property type="match status" value="1"/>
</dbReference>
<organism evidence="2 3">
    <name type="scientific">Macrococcus armenti</name>
    <dbReference type="NCBI Taxonomy" id="2875764"/>
    <lineage>
        <taxon>Bacteria</taxon>
        <taxon>Bacillati</taxon>
        <taxon>Bacillota</taxon>
        <taxon>Bacilli</taxon>
        <taxon>Bacillales</taxon>
        <taxon>Staphylococcaceae</taxon>
        <taxon>Macrococcus</taxon>
    </lineage>
</organism>
<dbReference type="InterPro" id="IPR052920">
    <property type="entry name" value="DNA-binding_regulatory"/>
</dbReference>
<name>A0ABY3ZS36_9STAP</name>
<dbReference type="InterPro" id="IPR000073">
    <property type="entry name" value="AB_hydrolase_1"/>
</dbReference>
<dbReference type="InterPro" id="IPR029058">
    <property type="entry name" value="AB_hydrolase_fold"/>
</dbReference>
<reference evidence="2" key="1">
    <citation type="submission" date="2022-03" db="EMBL/GenBank/DDBJ databases">
        <authorList>
            <person name="Vrbovska V."/>
            <person name="Kovarovic V."/>
            <person name="Botka T."/>
            <person name="Pantucek R."/>
        </authorList>
    </citation>
    <scope>NUCLEOTIDE SEQUENCE</scope>
    <source>
        <strain evidence="2">CCM 2609</strain>
    </source>
</reference>
<sequence length="319" mass="36451">MKSKTIINTLLGLSVASGITSSITGIIASNYLLNFKLRDAEVIRRREIKAKRLDEAAFQALNPKDVTIQSRNGYNLSGTVVKPYNHNHWMIFCHGVTENKITSIKYLNLFISLGFNGIIFDHRRHGQSEGHYSTYGYYEKIDLESVITYLKEYYGYDIKFGVHGESMGAATTLLYAGELANEAEFYISDCAFSNFSLLLTQIIEQKSYIGSGFLLYSLNQMLRFRTHFTLNQVSPIKVIHNIEQPILFIHSKPDTFIPYTHSVALYNKKQGPKMRWYPEHGGHAASYNVNPLTYKEKVKQFLTQYDLLPSAETDIQLKL</sequence>
<keyword evidence="3" id="KW-1185">Reference proteome</keyword>
<dbReference type="Proteomes" id="UP000830343">
    <property type="component" value="Chromosome"/>
</dbReference>
<gene>
    <name evidence="2" type="ORF">MRZ06_06445</name>
</gene>
<dbReference type="PANTHER" id="PTHR43358">
    <property type="entry name" value="ALPHA/BETA-HYDROLASE"/>
    <property type="match status" value="1"/>
</dbReference>
<keyword evidence="2" id="KW-0378">Hydrolase</keyword>